<accession>A0ABR6EAV8</accession>
<dbReference type="EMBL" id="WMLF01000020">
    <property type="protein sequence ID" value="MBB1242461.1"/>
    <property type="molecule type" value="Genomic_DNA"/>
</dbReference>
<comment type="caution">
    <text evidence="1">The sequence shown here is derived from an EMBL/GenBank/DDBJ whole genome shotgun (WGS) entry which is preliminary data.</text>
</comment>
<dbReference type="Proteomes" id="UP000766698">
    <property type="component" value="Unassembled WGS sequence"/>
</dbReference>
<organism evidence="1 2">
    <name type="scientific">Streptomyces durbertensis</name>
    <dbReference type="NCBI Taxonomy" id="2448886"/>
    <lineage>
        <taxon>Bacteria</taxon>
        <taxon>Bacillati</taxon>
        <taxon>Actinomycetota</taxon>
        <taxon>Actinomycetes</taxon>
        <taxon>Kitasatosporales</taxon>
        <taxon>Streptomycetaceae</taxon>
        <taxon>Streptomyces</taxon>
    </lineage>
</organism>
<evidence type="ECO:0000313" key="2">
    <source>
        <dbReference type="Proteomes" id="UP000766698"/>
    </source>
</evidence>
<keyword evidence="2" id="KW-1185">Reference proteome</keyword>
<evidence type="ECO:0008006" key="3">
    <source>
        <dbReference type="Google" id="ProtNLM"/>
    </source>
</evidence>
<sequence>MTPQADCTADTAGGLTFDVALPEAAERWDAALLLHEDDPVEDAVRLPLVPSGPRLMRAVLPSTVPLGEGRWKVSLAVGEEPPRRVAPGRNDLRSLVARVPRTGRTWLGVRIPYRTRQGNLALRAWQRWPHAEAHELRVADNSLTVRGRLYGATARPEAALLARTCAGGGSAAPVAEVPLVSVDGEEFTAVLPLRSLPVPEGDADGGWLLWLRPAEGEEPVRIARILDDIPDKRRVIRYPAVPLGDAGGALRPCYTSDNDLAVRLER</sequence>
<evidence type="ECO:0000313" key="1">
    <source>
        <dbReference type="EMBL" id="MBB1242461.1"/>
    </source>
</evidence>
<proteinExistence type="predicted"/>
<reference evidence="2" key="1">
    <citation type="journal article" date="2020" name="Syst. Appl. Microbiol.">
        <title>Streptomyces alkaliterrae sp. nov., isolated from an alkaline soil, and emended descriptions of Streptomyces alkaliphilus, Streptomyces calidiresistens and Streptomyces durbertensis.</title>
        <authorList>
            <person name="Swiecimska M."/>
            <person name="Golinska P."/>
            <person name="Nouioui I."/>
            <person name="Wypij M."/>
            <person name="Rai M."/>
            <person name="Sangal V."/>
            <person name="Goodfellow M."/>
        </authorList>
    </citation>
    <scope>NUCLEOTIDE SEQUENCE [LARGE SCALE GENOMIC DNA]</scope>
    <source>
        <strain evidence="2">DSM 104538</strain>
    </source>
</reference>
<gene>
    <name evidence="1" type="ORF">GL263_02560</name>
</gene>
<protein>
    <recommendedName>
        <fullName evidence="3">Transferase</fullName>
    </recommendedName>
</protein>
<dbReference type="RefSeq" id="WP_182853885.1">
    <property type="nucleotide sequence ID" value="NZ_WMLF01000020.1"/>
</dbReference>
<name>A0ABR6EAV8_9ACTN</name>